<accession>A0A6G1K2H1</accession>
<protein>
    <submittedName>
        <fullName evidence="2">Uncharacterized protein</fullName>
    </submittedName>
</protein>
<name>A0A6G1K2H1_9PLEO</name>
<organism evidence="2 3">
    <name type="scientific">Pleomassaria siparia CBS 279.74</name>
    <dbReference type="NCBI Taxonomy" id="1314801"/>
    <lineage>
        <taxon>Eukaryota</taxon>
        <taxon>Fungi</taxon>
        <taxon>Dikarya</taxon>
        <taxon>Ascomycota</taxon>
        <taxon>Pezizomycotina</taxon>
        <taxon>Dothideomycetes</taxon>
        <taxon>Pleosporomycetidae</taxon>
        <taxon>Pleosporales</taxon>
        <taxon>Pleomassariaceae</taxon>
        <taxon>Pleomassaria</taxon>
    </lineage>
</organism>
<dbReference type="AlphaFoldDB" id="A0A6G1K2H1"/>
<evidence type="ECO:0000313" key="2">
    <source>
        <dbReference type="EMBL" id="KAF2706998.1"/>
    </source>
</evidence>
<proteinExistence type="predicted"/>
<dbReference type="EMBL" id="MU005774">
    <property type="protein sequence ID" value="KAF2706998.1"/>
    <property type="molecule type" value="Genomic_DNA"/>
</dbReference>
<keyword evidence="3" id="KW-1185">Reference proteome</keyword>
<reference evidence="2" key="1">
    <citation type="journal article" date="2020" name="Stud. Mycol.">
        <title>101 Dothideomycetes genomes: a test case for predicting lifestyles and emergence of pathogens.</title>
        <authorList>
            <person name="Haridas S."/>
            <person name="Albert R."/>
            <person name="Binder M."/>
            <person name="Bloem J."/>
            <person name="Labutti K."/>
            <person name="Salamov A."/>
            <person name="Andreopoulos B."/>
            <person name="Baker S."/>
            <person name="Barry K."/>
            <person name="Bills G."/>
            <person name="Bluhm B."/>
            <person name="Cannon C."/>
            <person name="Castanera R."/>
            <person name="Culley D."/>
            <person name="Daum C."/>
            <person name="Ezra D."/>
            <person name="Gonzalez J."/>
            <person name="Henrissat B."/>
            <person name="Kuo A."/>
            <person name="Liang C."/>
            <person name="Lipzen A."/>
            <person name="Lutzoni F."/>
            <person name="Magnuson J."/>
            <person name="Mondo S."/>
            <person name="Nolan M."/>
            <person name="Ohm R."/>
            <person name="Pangilinan J."/>
            <person name="Park H.-J."/>
            <person name="Ramirez L."/>
            <person name="Alfaro M."/>
            <person name="Sun H."/>
            <person name="Tritt A."/>
            <person name="Yoshinaga Y."/>
            <person name="Zwiers L.-H."/>
            <person name="Turgeon B."/>
            <person name="Goodwin S."/>
            <person name="Spatafora J."/>
            <person name="Crous P."/>
            <person name="Grigoriev I."/>
        </authorList>
    </citation>
    <scope>NUCLEOTIDE SEQUENCE</scope>
    <source>
        <strain evidence="2">CBS 279.74</strain>
    </source>
</reference>
<feature type="compositionally biased region" description="Basic residues" evidence="1">
    <location>
        <begin position="110"/>
        <end position="124"/>
    </location>
</feature>
<dbReference type="Proteomes" id="UP000799428">
    <property type="component" value="Unassembled WGS sequence"/>
</dbReference>
<sequence>MSECSLSADAGAIRNRFRFRAKALELRLMGDGLCHGFHGFHGFIVVICDFSCTQCVYTVSLHVPVVDDHRSSAYCTVLPTIINHWSIVADSDSFIRLPRPDYVTSPHLTPRGRRQGRRRGRGLGRTRSPNQDVQTCEDYPGFNPARGPKNTMCYTQTADKGFVDTTCVCMYVHTVKQIAVRVTAILLSSNKPPSYPRWATDCLMIILSSLPLYRFMVELHTTCPKSNMHFTTGMSPYNTVHRPNPIHPGQVCPPHTGRFPTVPRYRFVPPAHLA</sequence>
<evidence type="ECO:0000256" key="1">
    <source>
        <dbReference type="SAM" id="MobiDB-lite"/>
    </source>
</evidence>
<evidence type="ECO:0000313" key="3">
    <source>
        <dbReference type="Proteomes" id="UP000799428"/>
    </source>
</evidence>
<gene>
    <name evidence="2" type="ORF">K504DRAFT_48227</name>
</gene>
<feature type="region of interest" description="Disordered" evidence="1">
    <location>
        <begin position="105"/>
        <end position="132"/>
    </location>
</feature>